<proteinExistence type="predicted"/>
<dbReference type="Proteomes" id="UP000011715">
    <property type="component" value="Unassembled WGS sequence"/>
</dbReference>
<keyword evidence="3" id="KW-1185">Reference proteome</keyword>
<dbReference type="EMBL" id="ADBL01001410">
    <property type="status" value="NOT_ANNOTATED_CDS"/>
    <property type="molecule type" value="Genomic_DNA"/>
</dbReference>
<reference evidence="1" key="2">
    <citation type="submission" date="2010-05" db="EMBL/GenBank/DDBJ databases">
        <title>The Genome Sequence of Magnaporthe poae strain ATCC 64411.</title>
        <authorList>
            <consortium name="The Broad Institute Genome Sequencing Platform"/>
            <consortium name="Broad Institute Genome Sequencing Center for Infectious Disease"/>
            <person name="Ma L.-J."/>
            <person name="Dead R."/>
            <person name="Young S."/>
            <person name="Zeng Q."/>
            <person name="Koehrsen M."/>
            <person name="Alvarado L."/>
            <person name="Berlin A."/>
            <person name="Chapman S.B."/>
            <person name="Chen Z."/>
            <person name="Freedman E."/>
            <person name="Gellesch M."/>
            <person name="Goldberg J."/>
            <person name="Griggs A."/>
            <person name="Gujja S."/>
            <person name="Heilman E.R."/>
            <person name="Heiman D."/>
            <person name="Hepburn T."/>
            <person name="Howarth C."/>
            <person name="Jen D."/>
            <person name="Larson L."/>
            <person name="Mehta T."/>
            <person name="Neiman D."/>
            <person name="Pearson M."/>
            <person name="Roberts A."/>
            <person name="Saif S."/>
            <person name="Shea T."/>
            <person name="Shenoy N."/>
            <person name="Sisk P."/>
            <person name="Stolte C."/>
            <person name="Sykes S."/>
            <person name="Walk T."/>
            <person name="White J."/>
            <person name="Yandava C."/>
            <person name="Haas B."/>
            <person name="Nusbaum C."/>
            <person name="Birren B."/>
        </authorList>
    </citation>
    <scope>NUCLEOTIDE SEQUENCE</scope>
    <source>
        <strain evidence="1">ATCC 64411</strain>
    </source>
</reference>
<protein>
    <submittedName>
        <fullName evidence="1 2">Uncharacterized protein</fullName>
    </submittedName>
</protein>
<evidence type="ECO:0000313" key="1">
    <source>
        <dbReference type="EMBL" id="KLU86896.1"/>
    </source>
</evidence>
<dbReference type="AlphaFoldDB" id="A0A0C4E0M2"/>
<organism evidence="2 3">
    <name type="scientific">Magnaporthiopsis poae (strain ATCC 64411 / 73-15)</name>
    <name type="common">Kentucky bluegrass fungus</name>
    <name type="synonym">Magnaporthe poae</name>
    <dbReference type="NCBI Taxonomy" id="644358"/>
    <lineage>
        <taxon>Eukaryota</taxon>
        <taxon>Fungi</taxon>
        <taxon>Dikarya</taxon>
        <taxon>Ascomycota</taxon>
        <taxon>Pezizomycotina</taxon>
        <taxon>Sordariomycetes</taxon>
        <taxon>Sordariomycetidae</taxon>
        <taxon>Magnaporthales</taxon>
        <taxon>Magnaporthaceae</taxon>
        <taxon>Magnaporthiopsis</taxon>
    </lineage>
</organism>
<dbReference type="EnsemblFungi" id="MAPG_05903T0">
    <property type="protein sequence ID" value="MAPG_05903T0"/>
    <property type="gene ID" value="MAPG_05903"/>
</dbReference>
<reference evidence="1" key="3">
    <citation type="submission" date="2011-03" db="EMBL/GenBank/DDBJ databases">
        <title>Annotation of Magnaporthe poae ATCC 64411.</title>
        <authorList>
            <person name="Ma L.-J."/>
            <person name="Dead R."/>
            <person name="Young S.K."/>
            <person name="Zeng Q."/>
            <person name="Gargeya S."/>
            <person name="Fitzgerald M."/>
            <person name="Haas B."/>
            <person name="Abouelleil A."/>
            <person name="Alvarado L."/>
            <person name="Arachchi H.M."/>
            <person name="Berlin A."/>
            <person name="Brown A."/>
            <person name="Chapman S.B."/>
            <person name="Chen Z."/>
            <person name="Dunbar C."/>
            <person name="Freedman E."/>
            <person name="Gearin G."/>
            <person name="Gellesch M."/>
            <person name="Goldberg J."/>
            <person name="Griggs A."/>
            <person name="Gujja S."/>
            <person name="Heiman D."/>
            <person name="Howarth C."/>
            <person name="Larson L."/>
            <person name="Lui A."/>
            <person name="MacDonald P.J.P."/>
            <person name="Mehta T."/>
            <person name="Montmayeur A."/>
            <person name="Murphy C."/>
            <person name="Neiman D."/>
            <person name="Pearson M."/>
            <person name="Priest M."/>
            <person name="Roberts A."/>
            <person name="Saif S."/>
            <person name="Shea T."/>
            <person name="Shenoy N."/>
            <person name="Sisk P."/>
            <person name="Stolte C."/>
            <person name="Sykes S."/>
            <person name="Yandava C."/>
            <person name="Wortman J."/>
            <person name="Nusbaum C."/>
            <person name="Birren B."/>
        </authorList>
    </citation>
    <scope>NUCLEOTIDE SEQUENCE</scope>
    <source>
        <strain evidence="1">ATCC 64411</strain>
    </source>
</reference>
<sequence length="208" mass="22965">MPGRGRKTRILPGYNVPQIGFSVFRIRAPTPYIDGVDLGIDGVERWRQKDGEENTGKKKKERTSCPLAGIKTRVPNEEPLGSGCSLALQTSSTLGARFRAGCAGRASIRVLDERWLDKRADAPASCRAQIASLSGEQIHFFRLDRASRWQHAGNMAFLHEVEGGEERCRSFWLFLGAAGYGRRQTSVGNRKTVLLPVSPPRRGALVDC</sequence>
<evidence type="ECO:0000313" key="3">
    <source>
        <dbReference type="Proteomes" id="UP000011715"/>
    </source>
</evidence>
<evidence type="ECO:0000313" key="2">
    <source>
        <dbReference type="EnsemblFungi" id="MAPG_05903T0"/>
    </source>
</evidence>
<dbReference type="VEuPathDB" id="FungiDB:MAPG_05903"/>
<reference evidence="2" key="5">
    <citation type="submission" date="2015-06" db="UniProtKB">
        <authorList>
            <consortium name="EnsemblFungi"/>
        </authorList>
    </citation>
    <scope>IDENTIFICATION</scope>
    <source>
        <strain evidence="2">ATCC 64411</strain>
    </source>
</reference>
<dbReference type="EMBL" id="GL876970">
    <property type="protein sequence ID" value="KLU86896.1"/>
    <property type="molecule type" value="Genomic_DNA"/>
</dbReference>
<gene>
    <name evidence="1" type="ORF">MAPG_05903</name>
</gene>
<name>A0A0C4E0M2_MAGP6</name>
<accession>A0A0C4E0M2</accession>
<reference evidence="3" key="1">
    <citation type="submission" date="2010-05" db="EMBL/GenBank/DDBJ databases">
        <title>The genome sequence of Magnaporthe poae strain ATCC 64411.</title>
        <authorList>
            <person name="Ma L.-J."/>
            <person name="Dead R."/>
            <person name="Young S."/>
            <person name="Zeng Q."/>
            <person name="Koehrsen M."/>
            <person name="Alvarado L."/>
            <person name="Berlin A."/>
            <person name="Chapman S.B."/>
            <person name="Chen Z."/>
            <person name="Freedman E."/>
            <person name="Gellesch M."/>
            <person name="Goldberg J."/>
            <person name="Griggs A."/>
            <person name="Gujja S."/>
            <person name="Heilman E.R."/>
            <person name="Heiman D."/>
            <person name="Hepburn T."/>
            <person name="Howarth C."/>
            <person name="Jen D."/>
            <person name="Larson L."/>
            <person name="Mehta T."/>
            <person name="Neiman D."/>
            <person name="Pearson M."/>
            <person name="Roberts A."/>
            <person name="Saif S."/>
            <person name="Shea T."/>
            <person name="Shenoy N."/>
            <person name="Sisk P."/>
            <person name="Stolte C."/>
            <person name="Sykes S."/>
            <person name="Walk T."/>
            <person name="White J."/>
            <person name="Yandava C."/>
            <person name="Haas B."/>
            <person name="Nusbaum C."/>
            <person name="Birren B."/>
        </authorList>
    </citation>
    <scope>NUCLEOTIDE SEQUENCE [LARGE SCALE GENOMIC DNA]</scope>
    <source>
        <strain evidence="3">ATCC 64411 / 73-15</strain>
    </source>
</reference>
<reference evidence="2" key="4">
    <citation type="journal article" date="2015" name="G3 (Bethesda)">
        <title>Genome sequences of three phytopathogenic species of the Magnaporthaceae family of fungi.</title>
        <authorList>
            <person name="Okagaki L.H."/>
            <person name="Nunes C.C."/>
            <person name="Sailsbery J."/>
            <person name="Clay B."/>
            <person name="Brown D."/>
            <person name="John T."/>
            <person name="Oh Y."/>
            <person name="Young N."/>
            <person name="Fitzgerald M."/>
            <person name="Haas B.J."/>
            <person name="Zeng Q."/>
            <person name="Young S."/>
            <person name="Adiconis X."/>
            <person name="Fan L."/>
            <person name="Levin J.Z."/>
            <person name="Mitchell T.K."/>
            <person name="Okubara P.A."/>
            <person name="Farman M.L."/>
            <person name="Kohn L.M."/>
            <person name="Birren B."/>
            <person name="Ma L.-J."/>
            <person name="Dean R.A."/>
        </authorList>
    </citation>
    <scope>NUCLEOTIDE SEQUENCE</scope>
    <source>
        <strain evidence="2">ATCC 64411 / 73-15</strain>
    </source>
</reference>